<organism evidence="2 3">
    <name type="scientific">Actinomadura fulvescens</name>
    <dbReference type="NCBI Taxonomy" id="46160"/>
    <lineage>
        <taxon>Bacteria</taxon>
        <taxon>Bacillati</taxon>
        <taxon>Actinomycetota</taxon>
        <taxon>Actinomycetes</taxon>
        <taxon>Streptosporangiales</taxon>
        <taxon>Thermomonosporaceae</taxon>
        <taxon>Actinomadura</taxon>
    </lineage>
</organism>
<protein>
    <submittedName>
        <fullName evidence="2">NAD(P)H-binding protein</fullName>
    </submittedName>
</protein>
<dbReference type="PANTHER" id="PTHR43162">
    <property type="match status" value="1"/>
</dbReference>
<reference evidence="2 3" key="1">
    <citation type="journal article" date="2019" name="Int. J. Syst. Evol. Microbiol.">
        <title>The Global Catalogue of Microorganisms (GCM) 10K type strain sequencing project: providing services to taxonomists for standard genome sequencing and annotation.</title>
        <authorList>
            <consortium name="The Broad Institute Genomics Platform"/>
            <consortium name="The Broad Institute Genome Sequencing Center for Infectious Disease"/>
            <person name="Wu L."/>
            <person name="Ma J."/>
        </authorList>
    </citation>
    <scope>NUCLEOTIDE SEQUENCE [LARGE SCALE GENOMIC DNA]</scope>
    <source>
        <strain evidence="2 3">JCM 6833</strain>
    </source>
</reference>
<feature type="domain" description="NAD(P)-binding" evidence="1">
    <location>
        <begin position="6"/>
        <end position="171"/>
    </location>
</feature>
<comment type="caution">
    <text evidence="2">The sequence shown here is derived from an EMBL/GenBank/DDBJ whole genome shotgun (WGS) entry which is preliminary data.</text>
</comment>
<dbReference type="SUPFAM" id="SSF51735">
    <property type="entry name" value="NAD(P)-binding Rossmann-fold domains"/>
    <property type="match status" value="1"/>
</dbReference>
<dbReference type="EMBL" id="BAAATD010000002">
    <property type="protein sequence ID" value="GAA2584302.1"/>
    <property type="molecule type" value="Genomic_DNA"/>
</dbReference>
<evidence type="ECO:0000313" key="3">
    <source>
        <dbReference type="Proteomes" id="UP001501509"/>
    </source>
</evidence>
<dbReference type="Proteomes" id="UP001501509">
    <property type="component" value="Unassembled WGS sequence"/>
</dbReference>
<evidence type="ECO:0000259" key="1">
    <source>
        <dbReference type="Pfam" id="PF13460"/>
    </source>
</evidence>
<evidence type="ECO:0000313" key="2">
    <source>
        <dbReference type="EMBL" id="GAA2584302.1"/>
    </source>
</evidence>
<dbReference type="RefSeq" id="WP_344539256.1">
    <property type="nucleotide sequence ID" value="NZ_BAAATD010000002.1"/>
</dbReference>
<dbReference type="Gene3D" id="3.40.50.720">
    <property type="entry name" value="NAD(P)-binding Rossmann-like Domain"/>
    <property type="match status" value="1"/>
</dbReference>
<name>A0ABN3PI76_9ACTN</name>
<gene>
    <name evidence="2" type="ORF">GCM10010411_16260</name>
</gene>
<dbReference type="InterPro" id="IPR016040">
    <property type="entry name" value="NAD(P)-bd_dom"/>
</dbReference>
<sequence>MILVTGATGIVGRGVVKLLLEAGEEVTAVTRSPQAAGLPEGAKAVSRTTDLAGVDAILIAPRAVGESTGELLAAAVAQGVKRAVLLSAITVEYGGGYERFAAAFKDAEKAVRESGLEWTFLRCADFAANNLAWAPQIRAAGAVRGAYGDAATSSIHERDVAEVAVRALLDPAHARRAYALTGPESLSQHDKVRLIGEALGTELTFTEVAPEQVRAAMLAQGVPEDVPDRMLGYLATCAERPGPSTDTVERVLGRPALTYARWAADHASDFGVRS</sequence>
<dbReference type="PANTHER" id="PTHR43162:SF1">
    <property type="entry name" value="PRESTALK A DIFFERENTIATION PROTEIN A"/>
    <property type="match status" value="1"/>
</dbReference>
<dbReference type="InterPro" id="IPR036291">
    <property type="entry name" value="NAD(P)-bd_dom_sf"/>
</dbReference>
<dbReference type="Pfam" id="PF13460">
    <property type="entry name" value="NAD_binding_10"/>
    <property type="match status" value="1"/>
</dbReference>
<accession>A0ABN3PI76</accession>
<proteinExistence type="predicted"/>
<dbReference type="InterPro" id="IPR051604">
    <property type="entry name" value="Ergot_Alk_Oxidoreductase"/>
</dbReference>
<keyword evidence="3" id="KW-1185">Reference proteome</keyword>